<evidence type="ECO:0000259" key="4">
    <source>
        <dbReference type="PROSITE" id="PS51077"/>
    </source>
</evidence>
<dbReference type="SMART" id="SM00346">
    <property type="entry name" value="HTH_ICLR"/>
    <property type="match status" value="1"/>
</dbReference>
<evidence type="ECO:0000313" key="6">
    <source>
        <dbReference type="EMBL" id="TDH36087.1"/>
    </source>
</evidence>
<keyword evidence="2" id="KW-0238">DNA-binding</keyword>
<comment type="caution">
    <text evidence="6">The sequence shown here is derived from an EMBL/GenBank/DDBJ whole genome shotgun (WGS) entry which is preliminary data.</text>
</comment>
<keyword evidence="1" id="KW-0805">Transcription regulation</keyword>
<evidence type="ECO:0000256" key="2">
    <source>
        <dbReference type="ARBA" id="ARBA00023125"/>
    </source>
</evidence>
<dbReference type="InterPro" id="IPR029016">
    <property type="entry name" value="GAF-like_dom_sf"/>
</dbReference>
<dbReference type="InterPro" id="IPR005471">
    <property type="entry name" value="Tscrpt_reg_IclR_N"/>
</dbReference>
<evidence type="ECO:0000256" key="1">
    <source>
        <dbReference type="ARBA" id="ARBA00023015"/>
    </source>
</evidence>
<dbReference type="SUPFAM" id="SSF46785">
    <property type="entry name" value="Winged helix' DNA-binding domain"/>
    <property type="match status" value="1"/>
</dbReference>
<name>A0A4R5PK56_9HYPH</name>
<dbReference type="PANTHER" id="PTHR30136:SF35">
    <property type="entry name" value="HTH-TYPE TRANSCRIPTIONAL REGULATOR RV1719"/>
    <property type="match status" value="1"/>
</dbReference>
<evidence type="ECO:0000256" key="3">
    <source>
        <dbReference type="ARBA" id="ARBA00023163"/>
    </source>
</evidence>
<dbReference type="GO" id="GO:0003677">
    <property type="term" value="F:DNA binding"/>
    <property type="evidence" value="ECO:0007669"/>
    <property type="project" value="UniProtKB-KW"/>
</dbReference>
<dbReference type="Gene3D" id="1.10.10.10">
    <property type="entry name" value="Winged helix-like DNA-binding domain superfamily/Winged helix DNA-binding domain"/>
    <property type="match status" value="1"/>
</dbReference>
<accession>A0A4R5PK56</accession>
<dbReference type="PANTHER" id="PTHR30136">
    <property type="entry name" value="HELIX-TURN-HELIX TRANSCRIPTIONAL REGULATOR, ICLR FAMILY"/>
    <property type="match status" value="1"/>
</dbReference>
<keyword evidence="3" id="KW-0804">Transcription</keyword>
<protein>
    <submittedName>
        <fullName evidence="6">IclR family transcriptional regulator</fullName>
    </submittedName>
</protein>
<feature type="domain" description="IclR-ED" evidence="5">
    <location>
        <begin position="164"/>
        <end position="345"/>
    </location>
</feature>
<feature type="domain" description="HTH iclR-type" evidence="4">
    <location>
        <begin position="103"/>
        <end position="163"/>
    </location>
</feature>
<reference evidence="6 7" key="1">
    <citation type="journal article" date="2013" name="Int. J. Syst. Evol. Microbiol.">
        <title>Hoeflea suaedae sp. nov., an endophytic bacterium isolated from the root of the halophyte Suaeda maritima.</title>
        <authorList>
            <person name="Chung E.J."/>
            <person name="Park J.A."/>
            <person name="Pramanik P."/>
            <person name="Bibi F."/>
            <person name="Jeon C.O."/>
            <person name="Chung Y.R."/>
        </authorList>
    </citation>
    <scope>NUCLEOTIDE SEQUENCE [LARGE SCALE GENOMIC DNA]</scope>
    <source>
        <strain evidence="6 7">YC6898</strain>
    </source>
</reference>
<proteinExistence type="predicted"/>
<dbReference type="Proteomes" id="UP000295131">
    <property type="component" value="Unassembled WGS sequence"/>
</dbReference>
<organism evidence="6 7">
    <name type="scientific">Pseudohoeflea suaedae</name>
    <dbReference type="NCBI Taxonomy" id="877384"/>
    <lineage>
        <taxon>Bacteria</taxon>
        <taxon>Pseudomonadati</taxon>
        <taxon>Pseudomonadota</taxon>
        <taxon>Alphaproteobacteria</taxon>
        <taxon>Hyphomicrobiales</taxon>
        <taxon>Rhizobiaceae</taxon>
        <taxon>Pseudohoeflea</taxon>
    </lineage>
</organism>
<dbReference type="Pfam" id="PF09339">
    <property type="entry name" value="HTH_IclR"/>
    <property type="match status" value="1"/>
</dbReference>
<gene>
    <name evidence="6" type="ORF">E2A64_12375</name>
</gene>
<dbReference type="PROSITE" id="PS51077">
    <property type="entry name" value="HTH_ICLR"/>
    <property type="match status" value="1"/>
</dbReference>
<dbReference type="PROSITE" id="PS51078">
    <property type="entry name" value="ICLR_ED"/>
    <property type="match status" value="1"/>
</dbReference>
<dbReference type="InterPro" id="IPR014757">
    <property type="entry name" value="Tscrpt_reg_IclR_C"/>
</dbReference>
<dbReference type="Gene3D" id="3.30.450.40">
    <property type="match status" value="1"/>
</dbReference>
<dbReference type="AlphaFoldDB" id="A0A4R5PK56"/>
<dbReference type="InterPro" id="IPR036390">
    <property type="entry name" value="WH_DNA-bd_sf"/>
</dbReference>
<dbReference type="EMBL" id="SMSI01000002">
    <property type="protein sequence ID" value="TDH36087.1"/>
    <property type="molecule type" value="Genomic_DNA"/>
</dbReference>
<dbReference type="InterPro" id="IPR036388">
    <property type="entry name" value="WH-like_DNA-bd_sf"/>
</dbReference>
<sequence length="348" mass="38102">MGGIGGRGGKHCRAEQRRADSETRVGHCVLLLKTSRILPARSCSCYLSGFRILYPLSEQDALLLLGHCESTSICRFRIGRPGSVKKMADEQGRKIELDPKNYVASVEKALRLLELFSDKAPQLTLGEIVRLGGYSRTATYRLLGTLEHLEWVVRNGDRYQLGLKVFRVGSVAVNALRLRQEASQAISELAARFGETVYLLVPDGLRGVCLERIEGNSQVQIMVLDIGQSLPLHAGGGPLALMSYRQDLFDNLAALCPLERPNRTIIRVEDLHAVRDETMKRGYSRSMEDVTPGVGAFGAPVFDAHGRAIAAISIGGLAQTLQARETELTEGLMASARDISRRLGYLAG</sequence>
<dbReference type="GO" id="GO:0045892">
    <property type="term" value="P:negative regulation of DNA-templated transcription"/>
    <property type="evidence" value="ECO:0007669"/>
    <property type="project" value="TreeGrafter"/>
</dbReference>
<dbReference type="SUPFAM" id="SSF55781">
    <property type="entry name" value="GAF domain-like"/>
    <property type="match status" value="1"/>
</dbReference>
<dbReference type="Pfam" id="PF01614">
    <property type="entry name" value="IclR_C"/>
    <property type="match status" value="1"/>
</dbReference>
<evidence type="ECO:0000259" key="5">
    <source>
        <dbReference type="PROSITE" id="PS51078"/>
    </source>
</evidence>
<keyword evidence="7" id="KW-1185">Reference proteome</keyword>
<dbReference type="GO" id="GO:0003700">
    <property type="term" value="F:DNA-binding transcription factor activity"/>
    <property type="evidence" value="ECO:0007669"/>
    <property type="project" value="TreeGrafter"/>
</dbReference>
<evidence type="ECO:0000313" key="7">
    <source>
        <dbReference type="Proteomes" id="UP000295131"/>
    </source>
</evidence>
<dbReference type="InterPro" id="IPR050707">
    <property type="entry name" value="HTH_MetabolicPath_Reg"/>
</dbReference>